<sequence>MSNPKKHHYVPQFYLRNFGYVDDKNKVPTISRSNPYLIKKKSAISRIGYEDYLYRVTEEAVHQCIESHLNHSVETPISQSRTWEKINEGKPELLNEGDKFLIYIFMRHLESRNLEILDFIQYDQARVKDPRYQEEYSAEEVLMYDEIRNTPEGIKKYFLGMAGSIDQYLEEYGRASISILGSNIPIRTSTNPVINVPMHTFKGERYNHRETTKWLPLGKNFGAMLSLNDNYFGFGGFEMIENSAMRTLNRLYLVQLLNSRTTRHMIADDDYINDDLTWAGVKVEKNNGNKFRCPRYIILGLEFILTIT</sequence>
<dbReference type="Pfam" id="PF14022">
    <property type="entry name" value="DUF4238"/>
    <property type="match status" value="1"/>
</dbReference>
<dbReference type="InterPro" id="IPR025332">
    <property type="entry name" value="DUF4238"/>
</dbReference>
<organism evidence="1 2">
    <name type="scientific">Pontibacterium sinense</name>
    <dbReference type="NCBI Taxonomy" id="2781979"/>
    <lineage>
        <taxon>Bacteria</taxon>
        <taxon>Pseudomonadati</taxon>
        <taxon>Pseudomonadota</taxon>
        <taxon>Gammaproteobacteria</taxon>
        <taxon>Oceanospirillales</taxon>
        <taxon>Oceanospirillaceae</taxon>
        <taxon>Pontibacterium</taxon>
    </lineage>
</organism>
<name>A0A8J7KC52_9GAMM</name>
<keyword evidence="2" id="KW-1185">Reference proteome</keyword>
<dbReference type="RefSeq" id="WP_193955384.1">
    <property type="nucleotide sequence ID" value="NZ_JADEYS010000033.1"/>
</dbReference>
<accession>A0A8J7KC52</accession>
<dbReference type="Proteomes" id="UP000640333">
    <property type="component" value="Unassembled WGS sequence"/>
</dbReference>
<evidence type="ECO:0000313" key="2">
    <source>
        <dbReference type="Proteomes" id="UP000640333"/>
    </source>
</evidence>
<reference evidence="1" key="1">
    <citation type="submission" date="2020-10" db="EMBL/GenBank/DDBJ databases">
        <title>Bacterium isolated from coastal waters sediment.</title>
        <authorList>
            <person name="Chen R.-J."/>
            <person name="Lu D.-C."/>
            <person name="Zhu K.-L."/>
            <person name="Du Z.-J."/>
        </authorList>
    </citation>
    <scope>NUCLEOTIDE SEQUENCE</scope>
    <source>
        <strain evidence="1">N1Y112</strain>
    </source>
</reference>
<evidence type="ECO:0000313" key="1">
    <source>
        <dbReference type="EMBL" id="MBE9399691.1"/>
    </source>
</evidence>
<protein>
    <submittedName>
        <fullName evidence="1">DUF4238 domain-containing protein</fullName>
    </submittedName>
</protein>
<gene>
    <name evidence="1" type="ORF">IOQ59_20700</name>
</gene>
<dbReference type="EMBL" id="JADEYS010000033">
    <property type="protein sequence ID" value="MBE9399691.1"/>
    <property type="molecule type" value="Genomic_DNA"/>
</dbReference>
<proteinExistence type="predicted"/>
<dbReference type="AlphaFoldDB" id="A0A8J7KC52"/>
<comment type="caution">
    <text evidence="1">The sequence shown here is derived from an EMBL/GenBank/DDBJ whole genome shotgun (WGS) entry which is preliminary data.</text>
</comment>